<dbReference type="Proteomes" id="UP000298693">
    <property type="component" value="Chromosome"/>
</dbReference>
<evidence type="ECO:0000313" key="2">
    <source>
        <dbReference type="EMBL" id="QCO15407.1"/>
    </source>
</evidence>
<feature type="region of interest" description="Disordered" evidence="1">
    <location>
        <begin position="37"/>
        <end position="64"/>
    </location>
</feature>
<name>A0A4D8QYK6_AZOBR</name>
<evidence type="ECO:0000256" key="1">
    <source>
        <dbReference type="SAM" id="MobiDB-lite"/>
    </source>
</evidence>
<feature type="region of interest" description="Disordered" evidence="1">
    <location>
        <begin position="1"/>
        <end position="20"/>
    </location>
</feature>
<sequence>MGCSLSRPGRGWPEGPSEGRPRIEELILGLTLTLPTLRAGPFPLPGRERAERTGDNRRVPCNVA</sequence>
<feature type="compositionally biased region" description="Basic and acidic residues" evidence="1">
    <location>
        <begin position="46"/>
        <end position="58"/>
    </location>
</feature>
<gene>
    <name evidence="2" type="ORF">D3869_09325</name>
</gene>
<dbReference type="AlphaFoldDB" id="A0A4D8QYK6"/>
<accession>A0A4D8QYK6</accession>
<dbReference type="EMBL" id="CP032345">
    <property type="protein sequence ID" value="QCO15407.1"/>
    <property type="molecule type" value="Genomic_DNA"/>
</dbReference>
<evidence type="ECO:0000313" key="3">
    <source>
        <dbReference type="Proteomes" id="UP000298693"/>
    </source>
</evidence>
<protein>
    <submittedName>
        <fullName evidence="2">Uncharacterized protein</fullName>
    </submittedName>
</protein>
<organism evidence="2 3">
    <name type="scientific">Azospirillum brasilense</name>
    <dbReference type="NCBI Taxonomy" id="192"/>
    <lineage>
        <taxon>Bacteria</taxon>
        <taxon>Pseudomonadati</taxon>
        <taxon>Pseudomonadota</taxon>
        <taxon>Alphaproteobacteria</taxon>
        <taxon>Rhodospirillales</taxon>
        <taxon>Azospirillaceae</taxon>
        <taxon>Azospirillum</taxon>
    </lineage>
</organism>
<proteinExistence type="predicted"/>
<reference evidence="2 3" key="1">
    <citation type="submission" date="2018-09" db="EMBL/GenBank/DDBJ databases">
        <title>Whole genome based analysis of evolution and adaptive divergence in Indian and Brazilian strains of Azospirillum brasilense.</title>
        <authorList>
            <person name="Singh C."/>
            <person name="Tripathi A.K."/>
        </authorList>
    </citation>
    <scope>NUCLEOTIDE SEQUENCE [LARGE SCALE GENOMIC DNA]</scope>
    <source>
        <strain evidence="2 3">MTCC4039</strain>
    </source>
</reference>